<dbReference type="AlphaFoldDB" id="A0A182UUI9"/>
<sequence>MVEEAAVPGSRGGAPGTPGGLFSLPVMLAADSSVTGVIFAAELDFCSALAGRTADCVAIVRAAVGGAVTLLTIWLDSLEPAPLNGDTDVFIGITVIGRLSGLDLGGAGAGADFTAVIVVVFDSVCVLPSPDCLASAFNPESIYLIPAGVAAGVDVAGDDNGPVLFATGDGNELPLLLPAGDGSGLFFLFAPTAVCTVSGLRDNGDGLLAAVGCLFAAVILKVGDGTLGFKAPLFASACWAGVDALLTLVAMFARASCSRLGIGLEMMGGAGGTAAGTAVCKLLCFAGTFAVEGLGSCCAKLLSVLVAFVVSFPPLFVLDGSVALLGVTVVLYGVLLKLFPVPRLFGTSCAFAGAVDVRRDLSSSSLGLATAVGVRAGTAELTGPDRKLDAGGVAASLFSAKLSPAERSASDELEDPPNRDWLRLVRADDDRPLAPAPDLPDNRLSMLASEDVVP</sequence>
<dbReference type="VEuPathDB" id="VectorBase:AMEM003889"/>
<feature type="transmembrane region" description="Helical" evidence="2">
    <location>
        <begin position="267"/>
        <end position="290"/>
    </location>
</feature>
<feature type="transmembrane region" description="Helical" evidence="2">
    <location>
        <begin position="182"/>
        <end position="200"/>
    </location>
</feature>
<accession>A0A182UUI9</accession>
<evidence type="ECO:0000256" key="1">
    <source>
        <dbReference type="SAM" id="MobiDB-lite"/>
    </source>
</evidence>
<organism evidence="3 4">
    <name type="scientific">Anopheles merus</name>
    <name type="common">Mosquito</name>
    <dbReference type="NCBI Taxonomy" id="30066"/>
    <lineage>
        <taxon>Eukaryota</taxon>
        <taxon>Metazoa</taxon>
        <taxon>Ecdysozoa</taxon>
        <taxon>Arthropoda</taxon>
        <taxon>Hexapoda</taxon>
        <taxon>Insecta</taxon>
        <taxon>Pterygota</taxon>
        <taxon>Neoptera</taxon>
        <taxon>Endopterygota</taxon>
        <taxon>Diptera</taxon>
        <taxon>Nematocera</taxon>
        <taxon>Culicoidea</taxon>
        <taxon>Culicidae</taxon>
        <taxon>Anophelinae</taxon>
        <taxon>Anopheles</taxon>
    </lineage>
</organism>
<feature type="transmembrane region" description="Helical" evidence="2">
    <location>
        <begin position="207"/>
        <end position="227"/>
    </location>
</feature>
<proteinExistence type="predicted"/>
<protein>
    <submittedName>
        <fullName evidence="3">Uncharacterized protein</fullName>
    </submittedName>
</protein>
<reference evidence="3" key="1">
    <citation type="submission" date="2020-05" db="UniProtKB">
        <authorList>
            <consortium name="EnsemblMetazoa"/>
        </authorList>
    </citation>
    <scope>IDENTIFICATION</scope>
    <source>
        <strain evidence="3">MAF</strain>
    </source>
</reference>
<feature type="region of interest" description="Disordered" evidence="1">
    <location>
        <begin position="430"/>
        <end position="454"/>
    </location>
</feature>
<feature type="transmembrane region" description="Helical" evidence="2">
    <location>
        <begin position="233"/>
        <end position="255"/>
    </location>
</feature>
<keyword evidence="4" id="KW-1185">Reference proteome</keyword>
<dbReference type="EnsemblMetazoa" id="AMEM003889-RA">
    <property type="protein sequence ID" value="AMEM003889-PA"/>
    <property type="gene ID" value="AMEM003889"/>
</dbReference>
<keyword evidence="2" id="KW-0472">Membrane</keyword>
<dbReference type="Proteomes" id="UP000075903">
    <property type="component" value="Unassembled WGS sequence"/>
</dbReference>
<keyword evidence="2" id="KW-0812">Transmembrane</keyword>
<keyword evidence="2" id="KW-1133">Transmembrane helix</keyword>
<feature type="transmembrane region" description="Helical" evidence="2">
    <location>
        <begin position="302"/>
        <end position="335"/>
    </location>
</feature>
<name>A0A182UUI9_ANOME</name>
<evidence type="ECO:0000313" key="3">
    <source>
        <dbReference type="EnsemblMetazoa" id="AMEM003889-PA"/>
    </source>
</evidence>
<evidence type="ECO:0000313" key="4">
    <source>
        <dbReference type="Proteomes" id="UP000075903"/>
    </source>
</evidence>
<evidence type="ECO:0000256" key="2">
    <source>
        <dbReference type="SAM" id="Phobius"/>
    </source>
</evidence>